<name>A0A176VV74_MARPO</name>
<evidence type="ECO:0000256" key="1">
    <source>
        <dbReference type="SAM" id="MobiDB-lite"/>
    </source>
</evidence>
<dbReference type="AlphaFoldDB" id="A0A176VV74"/>
<comment type="caution">
    <text evidence="2">The sequence shown here is derived from an EMBL/GenBank/DDBJ whole genome shotgun (WGS) entry which is preliminary data.</text>
</comment>
<feature type="region of interest" description="Disordered" evidence="1">
    <location>
        <begin position="127"/>
        <end position="148"/>
    </location>
</feature>
<dbReference type="Proteomes" id="UP000077202">
    <property type="component" value="Unassembled WGS sequence"/>
</dbReference>
<keyword evidence="3" id="KW-1185">Reference proteome</keyword>
<organism evidence="2 3">
    <name type="scientific">Marchantia polymorpha subsp. ruderalis</name>
    <dbReference type="NCBI Taxonomy" id="1480154"/>
    <lineage>
        <taxon>Eukaryota</taxon>
        <taxon>Viridiplantae</taxon>
        <taxon>Streptophyta</taxon>
        <taxon>Embryophyta</taxon>
        <taxon>Marchantiophyta</taxon>
        <taxon>Marchantiopsida</taxon>
        <taxon>Marchantiidae</taxon>
        <taxon>Marchantiales</taxon>
        <taxon>Marchantiaceae</taxon>
        <taxon>Marchantia</taxon>
    </lineage>
</organism>
<reference evidence="2" key="1">
    <citation type="submission" date="2016-03" db="EMBL/GenBank/DDBJ databases">
        <title>Mechanisms controlling the formation of the plant cell surface in tip-growing cells are functionally conserved among land plants.</title>
        <authorList>
            <person name="Honkanen S."/>
            <person name="Jones V.A."/>
            <person name="Morieri G."/>
            <person name="Champion C."/>
            <person name="Hetherington A.J."/>
            <person name="Kelly S."/>
            <person name="Saint-Marcoux D."/>
            <person name="Proust H."/>
            <person name="Prescott H."/>
            <person name="Dolan L."/>
        </authorList>
    </citation>
    <scope>NUCLEOTIDE SEQUENCE [LARGE SCALE GENOMIC DNA]</scope>
    <source>
        <tissue evidence="2">Whole gametophyte</tissue>
    </source>
</reference>
<gene>
    <name evidence="2" type="ORF">AXG93_2016s1080</name>
</gene>
<dbReference type="EMBL" id="LVLJ01002490">
    <property type="protein sequence ID" value="OAE24704.1"/>
    <property type="molecule type" value="Genomic_DNA"/>
</dbReference>
<evidence type="ECO:0000313" key="3">
    <source>
        <dbReference type="Proteomes" id="UP000077202"/>
    </source>
</evidence>
<accession>A0A176VV74</accession>
<sequence length="148" mass="16423">MLHINFLASPRLYSLPQLECHAEIVAKVEVESRLFPTVFFQSLHGGNSPRKKEGLVRLSGFLHFVQAGLDHTPWSSGLHDKVNCRGEVVEADHIFSSEDLWATSVEVGSERGGVEAGRGIPVTFMKKEASGKQRKPGARGRWDVGNWE</sequence>
<evidence type="ECO:0000313" key="2">
    <source>
        <dbReference type="EMBL" id="OAE24704.1"/>
    </source>
</evidence>
<proteinExistence type="predicted"/>
<protein>
    <submittedName>
        <fullName evidence="2">Uncharacterized protein</fullName>
    </submittedName>
</protein>